<dbReference type="InterPro" id="IPR011009">
    <property type="entry name" value="Kinase-like_dom_sf"/>
</dbReference>
<keyword evidence="2" id="KW-0808">Transferase</keyword>
<accession>A0ABV7JQI5</accession>
<dbReference type="Gene3D" id="3.30.200.20">
    <property type="entry name" value="Phosphorylase Kinase, domain 1"/>
    <property type="match status" value="1"/>
</dbReference>
<dbReference type="EMBL" id="JBHRTA010000038">
    <property type="protein sequence ID" value="MFC3199372.1"/>
    <property type="molecule type" value="Genomic_DNA"/>
</dbReference>
<dbReference type="Pfam" id="PF03881">
    <property type="entry name" value="Fructosamin_kin"/>
    <property type="match status" value="1"/>
</dbReference>
<evidence type="ECO:0000256" key="2">
    <source>
        <dbReference type="PIRNR" id="PIRNR006221"/>
    </source>
</evidence>
<dbReference type="RefSeq" id="WP_379024909.1">
    <property type="nucleotide sequence ID" value="NZ_JBHRTA010000038.1"/>
</dbReference>
<dbReference type="PANTHER" id="PTHR12149">
    <property type="entry name" value="FRUCTOSAMINE 3 KINASE-RELATED PROTEIN"/>
    <property type="match status" value="1"/>
</dbReference>
<comment type="caution">
    <text evidence="4">The sequence shown here is derived from an EMBL/GenBank/DDBJ whole genome shotgun (WGS) entry which is preliminary data.</text>
</comment>
<reference evidence="5" key="1">
    <citation type="journal article" date="2019" name="Int. J. Syst. Evol. Microbiol.">
        <title>The Global Catalogue of Microorganisms (GCM) 10K type strain sequencing project: providing services to taxonomists for standard genome sequencing and annotation.</title>
        <authorList>
            <consortium name="The Broad Institute Genomics Platform"/>
            <consortium name="The Broad Institute Genome Sequencing Center for Infectious Disease"/>
            <person name="Wu L."/>
            <person name="Ma J."/>
        </authorList>
    </citation>
    <scope>NUCLEOTIDE SEQUENCE [LARGE SCALE GENOMIC DNA]</scope>
    <source>
        <strain evidence="5">KCTC 52416</strain>
    </source>
</reference>
<evidence type="ECO:0000313" key="4">
    <source>
        <dbReference type="EMBL" id="MFC3199372.1"/>
    </source>
</evidence>
<evidence type="ECO:0000256" key="1">
    <source>
        <dbReference type="ARBA" id="ARBA00009460"/>
    </source>
</evidence>
<name>A0ABV7JQI5_9SPHI</name>
<dbReference type="GO" id="GO:0016301">
    <property type="term" value="F:kinase activity"/>
    <property type="evidence" value="ECO:0007669"/>
    <property type="project" value="UniProtKB-KW"/>
</dbReference>
<keyword evidence="2 4" id="KW-0418">Kinase</keyword>
<dbReference type="PIRSF" id="PIRSF006221">
    <property type="entry name" value="Ketosamine-3-kinase"/>
    <property type="match status" value="1"/>
</dbReference>
<keyword evidence="5" id="KW-1185">Reference proteome</keyword>
<gene>
    <name evidence="4" type="ORF">ACFOET_17250</name>
</gene>
<dbReference type="InterPro" id="IPR016477">
    <property type="entry name" value="Fructo-/Ketosamine-3-kinase"/>
</dbReference>
<evidence type="ECO:0000259" key="3">
    <source>
        <dbReference type="PROSITE" id="PS50011"/>
    </source>
</evidence>
<dbReference type="SUPFAM" id="SSF56112">
    <property type="entry name" value="Protein kinase-like (PK-like)"/>
    <property type="match status" value="1"/>
</dbReference>
<organism evidence="4 5">
    <name type="scientific">Parapedobacter deserti</name>
    <dbReference type="NCBI Taxonomy" id="1912957"/>
    <lineage>
        <taxon>Bacteria</taxon>
        <taxon>Pseudomonadati</taxon>
        <taxon>Bacteroidota</taxon>
        <taxon>Sphingobacteriia</taxon>
        <taxon>Sphingobacteriales</taxon>
        <taxon>Sphingobacteriaceae</taxon>
        <taxon>Parapedobacter</taxon>
    </lineage>
</organism>
<dbReference type="InterPro" id="IPR000719">
    <property type="entry name" value="Prot_kinase_dom"/>
</dbReference>
<comment type="similarity">
    <text evidence="1 2">Belongs to the fructosamine kinase family.</text>
</comment>
<dbReference type="Gene3D" id="3.90.1200.10">
    <property type="match status" value="1"/>
</dbReference>
<dbReference type="PROSITE" id="PS50011">
    <property type="entry name" value="PROTEIN_KINASE_DOM"/>
    <property type="match status" value="1"/>
</dbReference>
<dbReference type="Proteomes" id="UP001595526">
    <property type="component" value="Unassembled WGS sequence"/>
</dbReference>
<feature type="domain" description="Protein kinase" evidence="3">
    <location>
        <begin position="25"/>
        <end position="295"/>
    </location>
</feature>
<proteinExistence type="inferred from homology"/>
<dbReference type="PANTHER" id="PTHR12149:SF8">
    <property type="entry name" value="PROTEIN-RIBULOSAMINE 3-KINASE"/>
    <property type="match status" value="1"/>
</dbReference>
<sequence>MILSQSLMEALEAALQNAAPRDHQIQSVAPIHGGDVNRAFQLSTRQRRYFVKTNNGQKAMPMFLAESKGLTLLKEATSAENIPEPLMVGHTHGEAYLLMTWVDEADKHRGAGQEALGRLLATVHRRRDATFGLDHDNFIGPLIQTNRPSTDWTDFFINQRLREQLKTAQSQLEGTHLLERFDRLFARLTNLYPQEPPSLLHGDLWSGNYLINSTCRPVLIDPAIYYGHREVDIAMTKLFGGFSARFYAAYNEVYPLQPDWERRTDLWNLYPLLVHLNLFGGSYLGPLKQGLSKYT</sequence>
<evidence type="ECO:0000313" key="5">
    <source>
        <dbReference type="Proteomes" id="UP001595526"/>
    </source>
</evidence>
<protein>
    <submittedName>
        <fullName evidence="4">Fructosamine kinase family protein</fullName>
    </submittedName>
</protein>